<keyword evidence="3" id="KW-1185">Reference proteome</keyword>
<reference evidence="2 3" key="1">
    <citation type="submission" date="2020-05" db="EMBL/GenBank/DDBJ databases">
        <title>MicrobeNet Type strains.</title>
        <authorList>
            <person name="Nicholson A.C."/>
        </authorList>
    </citation>
    <scope>NUCLEOTIDE SEQUENCE [LARGE SCALE GENOMIC DNA]</scope>
    <source>
        <strain evidence="2 3">JCM 14547</strain>
    </source>
</reference>
<protein>
    <recommendedName>
        <fullName evidence="4">Histidine kinase-, DNA gyrase B-, and HSP90-like ATPase</fullName>
    </recommendedName>
</protein>
<feature type="region of interest" description="Disordered" evidence="1">
    <location>
        <begin position="401"/>
        <end position="471"/>
    </location>
</feature>
<dbReference type="EMBL" id="JABEMA010000010">
    <property type="protein sequence ID" value="NNH21864.1"/>
    <property type="molecule type" value="Genomic_DNA"/>
</dbReference>
<evidence type="ECO:0000313" key="3">
    <source>
        <dbReference type="Proteomes" id="UP000555552"/>
    </source>
</evidence>
<dbReference type="RefSeq" id="WP_171201722.1">
    <property type="nucleotide sequence ID" value="NZ_BAAANP010000015.1"/>
</dbReference>
<organism evidence="2 3">
    <name type="scientific">Pseudokineococcus marinus</name>
    <dbReference type="NCBI Taxonomy" id="351215"/>
    <lineage>
        <taxon>Bacteria</taxon>
        <taxon>Bacillati</taxon>
        <taxon>Actinomycetota</taxon>
        <taxon>Actinomycetes</taxon>
        <taxon>Kineosporiales</taxon>
        <taxon>Kineosporiaceae</taxon>
        <taxon>Pseudokineococcus</taxon>
    </lineage>
</organism>
<feature type="compositionally biased region" description="Low complexity" evidence="1">
    <location>
        <begin position="425"/>
        <end position="435"/>
    </location>
</feature>
<proteinExistence type="predicted"/>
<dbReference type="Proteomes" id="UP000555552">
    <property type="component" value="Unassembled WGS sequence"/>
</dbReference>
<evidence type="ECO:0000313" key="2">
    <source>
        <dbReference type="EMBL" id="NNH21864.1"/>
    </source>
</evidence>
<gene>
    <name evidence="2" type="ORF">HLB09_01940</name>
</gene>
<dbReference type="InterPro" id="IPR036890">
    <property type="entry name" value="HATPase_C_sf"/>
</dbReference>
<dbReference type="AlphaFoldDB" id="A0A849BMM0"/>
<dbReference type="SUPFAM" id="SSF55874">
    <property type="entry name" value="ATPase domain of HSP90 chaperone/DNA topoisomerase II/histidine kinase"/>
    <property type="match status" value="1"/>
</dbReference>
<name>A0A849BMM0_9ACTN</name>
<feature type="compositionally biased region" description="Gly residues" evidence="1">
    <location>
        <begin position="436"/>
        <end position="449"/>
    </location>
</feature>
<evidence type="ECO:0000256" key="1">
    <source>
        <dbReference type="SAM" id="MobiDB-lite"/>
    </source>
</evidence>
<accession>A0A849BMM0</accession>
<feature type="compositionally biased region" description="Polar residues" evidence="1">
    <location>
        <begin position="405"/>
        <end position="415"/>
    </location>
</feature>
<comment type="caution">
    <text evidence="2">The sequence shown here is derived from an EMBL/GenBank/DDBJ whole genome shotgun (WGS) entry which is preliminary data.</text>
</comment>
<sequence>MIPDLESMDVRNPTIAFELLAKDAHPLQQYREITTNALQAGASEVLWDVDWHTVRTRGVWRLACIDNGEGMTSPDLVRYINTLFVSGRQQGVDGNFGIGAKVTAGARNPAGVVYASWREGSGALVHFRQEGDQWGLERFDHPEGGARPYLTGIDKMRPGVIDDGHGTMVVLLGDDEDRSTITPPEAAPKTMRWLVQYLNRRFFRFPDGVRVRVREWPADHAKWPHDEPIDYSTQQASGTRLRTCNGQQWWLDQNAEASGQVDLDGARAHWWILPEKTSGNEDVYLTRGQSGALFQDELYEVTTGNTHRVRTQNFGILFAAKRIALYLEPTGPVAADLSRNTLRIGGTPLPWEDWAAQFRAKPPEQIARLEAAVRDATDGSDASTVKERVQRYKHLWRVTAWRPTPTGQERASGTAPSGAGDRTETTTGTRGDGTRPVGGTGTTGAGGAGTKRSDYAGLADTDGTPATRVHPDRDLPDIVWVDFDEADDRPADRAAEYVRTSNVIFANRSFRVVQDAITRLAADYGGGEEVQQIAREQVHDWYAQVFVEAVIRSWSFEHQTPWRERDYENLTSPEALTLAALPFTLLEGVLKQGMRIRAGRVAASQ</sequence>
<evidence type="ECO:0008006" key="4">
    <source>
        <dbReference type="Google" id="ProtNLM"/>
    </source>
</evidence>
<dbReference type="Gene3D" id="3.30.565.10">
    <property type="entry name" value="Histidine kinase-like ATPase, C-terminal domain"/>
    <property type="match status" value="1"/>
</dbReference>